<name>A0ACC3CFF1_PYRYE</name>
<dbReference type="Proteomes" id="UP000798662">
    <property type="component" value="Chromosome 3"/>
</dbReference>
<sequence length="137" mass="15439">MMLGEQAQAEILRGLPVYERDQEEGTDDEEHVEERDAVQLAHVDDVLAVPPSVLTMSTRGVRMTVGDLSGLPGLQNLPQLLEMDIAECVAVAKTLKFFARFEWGAATRFQYLRATPSLNGKLWYDYVRYHGDNGELR</sequence>
<comment type="caution">
    <text evidence="1">The sequence shown here is derived from an EMBL/GenBank/DDBJ whole genome shotgun (WGS) entry which is preliminary data.</text>
</comment>
<proteinExistence type="predicted"/>
<dbReference type="EMBL" id="CM020620">
    <property type="protein sequence ID" value="KAK1868927.1"/>
    <property type="molecule type" value="Genomic_DNA"/>
</dbReference>
<protein>
    <submittedName>
        <fullName evidence="1">Uncharacterized protein</fullName>
    </submittedName>
</protein>
<reference evidence="1" key="1">
    <citation type="submission" date="2019-11" db="EMBL/GenBank/DDBJ databases">
        <title>Nori genome reveals adaptations in red seaweeds to the harsh intertidal environment.</title>
        <authorList>
            <person name="Wang D."/>
            <person name="Mao Y."/>
        </authorList>
    </citation>
    <scope>NUCLEOTIDE SEQUENCE</scope>
    <source>
        <tissue evidence="1">Gametophyte</tissue>
    </source>
</reference>
<evidence type="ECO:0000313" key="1">
    <source>
        <dbReference type="EMBL" id="KAK1868927.1"/>
    </source>
</evidence>
<keyword evidence="2" id="KW-1185">Reference proteome</keyword>
<accession>A0ACC3CFF1</accession>
<evidence type="ECO:0000313" key="2">
    <source>
        <dbReference type="Proteomes" id="UP000798662"/>
    </source>
</evidence>
<organism evidence="1 2">
    <name type="scientific">Pyropia yezoensis</name>
    <name type="common">Susabi-nori</name>
    <name type="synonym">Porphyra yezoensis</name>
    <dbReference type="NCBI Taxonomy" id="2788"/>
    <lineage>
        <taxon>Eukaryota</taxon>
        <taxon>Rhodophyta</taxon>
        <taxon>Bangiophyceae</taxon>
        <taxon>Bangiales</taxon>
        <taxon>Bangiaceae</taxon>
        <taxon>Pyropia</taxon>
    </lineage>
</organism>
<gene>
    <name evidence="1" type="ORF">I4F81_011409</name>
</gene>